<evidence type="ECO:0000313" key="2">
    <source>
        <dbReference type="EMBL" id="SPF35126.1"/>
    </source>
</evidence>
<feature type="region of interest" description="Disordered" evidence="1">
    <location>
        <begin position="1"/>
        <end position="30"/>
    </location>
</feature>
<sequence length="46" mass="5090">MNHPSWGNPNDDTSNDPGGGDITGSQTLQNFTPDSRFFQLSVKYVF</sequence>
<name>A0A2U3K660_9BACT</name>
<feature type="compositionally biased region" description="Polar residues" evidence="1">
    <location>
        <begin position="1"/>
        <end position="16"/>
    </location>
</feature>
<accession>A0A2U3K660</accession>
<evidence type="ECO:0000313" key="3">
    <source>
        <dbReference type="Proteomes" id="UP000238701"/>
    </source>
</evidence>
<gene>
    <name evidence="2" type="ORF">SBA1_140016</name>
</gene>
<reference evidence="3" key="1">
    <citation type="submission" date="2018-02" db="EMBL/GenBank/DDBJ databases">
        <authorList>
            <person name="Hausmann B."/>
        </authorList>
    </citation>
    <scope>NUCLEOTIDE SEQUENCE [LARGE SCALE GENOMIC DNA]</scope>
    <source>
        <strain evidence="3">Peat soil MAG SbA1</strain>
    </source>
</reference>
<evidence type="ECO:0000256" key="1">
    <source>
        <dbReference type="SAM" id="MobiDB-lite"/>
    </source>
</evidence>
<organism evidence="2 3">
    <name type="scientific">Candidatus Sulfotelmatobacter kueseliae</name>
    <dbReference type="NCBI Taxonomy" id="2042962"/>
    <lineage>
        <taxon>Bacteria</taxon>
        <taxon>Pseudomonadati</taxon>
        <taxon>Acidobacteriota</taxon>
        <taxon>Terriglobia</taxon>
        <taxon>Terriglobales</taxon>
        <taxon>Candidatus Korobacteraceae</taxon>
        <taxon>Candidatus Sulfotelmatobacter</taxon>
    </lineage>
</organism>
<protein>
    <submittedName>
        <fullName evidence="2">Uncharacterized protein</fullName>
    </submittedName>
</protein>
<dbReference type="EMBL" id="OMOD01000046">
    <property type="protein sequence ID" value="SPF35126.1"/>
    <property type="molecule type" value="Genomic_DNA"/>
</dbReference>
<dbReference type="Proteomes" id="UP000238701">
    <property type="component" value="Unassembled WGS sequence"/>
</dbReference>
<dbReference type="AlphaFoldDB" id="A0A2U3K660"/>
<proteinExistence type="predicted"/>